<dbReference type="PANTHER" id="PTHR41391">
    <property type="entry name" value="RESTRICTION OF TELOMERE CAPPING PROTEIN 4"/>
    <property type="match status" value="1"/>
</dbReference>
<reference evidence="10" key="1">
    <citation type="journal article" date="2020" name="Nat. Commun.">
        <title>Large-scale genome sequencing of mycorrhizal fungi provides insights into the early evolution of symbiotic traits.</title>
        <authorList>
            <person name="Miyauchi S."/>
            <person name="Kiss E."/>
            <person name="Kuo A."/>
            <person name="Drula E."/>
            <person name="Kohler A."/>
            <person name="Sanchez-Garcia M."/>
            <person name="Morin E."/>
            <person name="Andreopoulos B."/>
            <person name="Barry K.W."/>
            <person name="Bonito G."/>
            <person name="Buee M."/>
            <person name="Carver A."/>
            <person name="Chen C."/>
            <person name="Cichocki N."/>
            <person name="Clum A."/>
            <person name="Culley D."/>
            <person name="Crous P.W."/>
            <person name="Fauchery L."/>
            <person name="Girlanda M."/>
            <person name="Hayes R.D."/>
            <person name="Keri Z."/>
            <person name="LaButti K."/>
            <person name="Lipzen A."/>
            <person name="Lombard V."/>
            <person name="Magnuson J."/>
            <person name="Maillard F."/>
            <person name="Murat C."/>
            <person name="Nolan M."/>
            <person name="Ohm R.A."/>
            <person name="Pangilinan J."/>
            <person name="Pereira M.F."/>
            <person name="Perotto S."/>
            <person name="Peter M."/>
            <person name="Pfister S."/>
            <person name="Riley R."/>
            <person name="Sitrit Y."/>
            <person name="Stielow J.B."/>
            <person name="Szollosi G."/>
            <person name="Zifcakova L."/>
            <person name="Stursova M."/>
            <person name="Spatafora J.W."/>
            <person name="Tedersoo L."/>
            <person name="Vaario L.M."/>
            <person name="Yamada A."/>
            <person name="Yan M."/>
            <person name="Wang P."/>
            <person name="Xu J."/>
            <person name="Bruns T."/>
            <person name="Baldrian P."/>
            <person name="Vilgalys R."/>
            <person name="Dunand C."/>
            <person name="Henrissat B."/>
            <person name="Grigoriev I.V."/>
            <person name="Hibbett D."/>
            <person name="Nagy L.G."/>
            <person name="Martin F.M."/>
        </authorList>
    </citation>
    <scope>NUCLEOTIDE SEQUENCE</scope>
    <source>
        <strain evidence="10">UH-Tt-Lm1</strain>
    </source>
</reference>
<sequence>MSSGLFRAITLSSSASVPIEVAPRTKLKISLASAGAQENESLSEGRTSVELSCDGVSTIICTLIPPEIVIARLDIVFEPRGSEIRVKRIGSLACSVHLSGYTVRDPAVSVTPVHDPKKIMTFPPQMGPRLEQTTSQIPQGKVSGEGIDPLSELVEDGLLCPFCDRKLQGDEFSPSLKKIWEDRHLSTQTWPSPLLWNPNHRESKAFQVHLDFCQQHRLEEKLLPLAHRRGWPIAPNFSEVPKRIKSIAPGILKLVDNICNNPGAISGPARKFYDNAAQKRVTRGPDMSQLRTQSAGYYGEPGYRITMETLYRLFNPRLISLHEKLPFTSTKIIERILFPQVIATLIAEDLDISIDQAVTVAEESGEFGRKYHIDKDV</sequence>
<dbReference type="PANTHER" id="PTHR41391:SF1">
    <property type="entry name" value="RESTRICTION OF TELOMERE CAPPING PROTEIN 4"/>
    <property type="match status" value="1"/>
</dbReference>
<comment type="subcellular location">
    <subcellularLocation>
        <location evidence="3">Cytoplasm</location>
    </subcellularLocation>
    <subcellularLocation>
        <location evidence="2">Nucleus</location>
    </subcellularLocation>
</comment>
<dbReference type="InterPro" id="IPR039024">
    <property type="entry name" value="RTC4"/>
</dbReference>
<dbReference type="AlphaFoldDB" id="A0A9P6L2W8"/>
<evidence type="ECO:0000256" key="1">
    <source>
        <dbReference type="ARBA" id="ARBA00002738"/>
    </source>
</evidence>
<dbReference type="Pfam" id="PF14474">
    <property type="entry name" value="RTC4"/>
    <property type="match status" value="1"/>
</dbReference>
<keyword evidence="6" id="KW-0963">Cytoplasm</keyword>
<dbReference type="SMART" id="SM01312">
    <property type="entry name" value="RTC4"/>
    <property type="match status" value="1"/>
</dbReference>
<feature type="region of interest" description="Disordered" evidence="8">
    <location>
        <begin position="115"/>
        <end position="141"/>
    </location>
</feature>
<dbReference type="Proteomes" id="UP000736335">
    <property type="component" value="Unassembled WGS sequence"/>
</dbReference>
<feature type="domain" description="Restriction of telomere capping protein 4 C-terminal" evidence="9">
    <location>
        <begin position="251"/>
        <end position="374"/>
    </location>
</feature>
<comment type="function">
    <text evidence="1">May be involved in a process influencing telomere capping.</text>
</comment>
<evidence type="ECO:0000256" key="3">
    <source>
        <dbReference type="ARBA" id="ARBA00004496"/>
    </source>
</evidence>
<dbReference type="GO" id="GO:0005737">
    <property type="term" value="C:cytoplasm"/>
    <property type="evidence" value="ECO:0007669"/>
    <property type="project" value="UniProtKB-SubCell"/>
</dbReference>
<comment type="similarity">
    <text evidence="4">Belongs to the RTC4 family.</text>
</comment>
<dbReference type="Gene3D" id="2.60.120.340">
    <property type="entry name" value="Nucleoplasmin core domain"/>
    <property type="match status" value="1"/>
</dbReference>
<evidence type="ECO:0000256" key="2">
    <source>
        <dbReference type="ARBA" id="ARBA00004123"/>
    </source>
</evidence>
<dbReference type="InterPro" id="IPR028094">
    <property type="entry name" value="RTC4_C"/>
</dbReference>
<organism evidence="10 11">
    <name type="scientific">Thelephora terrestris</name>
    <dbReference type="NCBI Taxonomy" id="56493"/>
    <lineage>
        <taxon>Eukaryota</taxon>
        <taxon>Fungi</taxon>
        <taxon>Dikarya</taxon>
        <taxon>Basidiomycota</taxon>
        <taxon>Agaricomycotina</taxon>
        <taxon>Agaricomycetes</taxon>
        <taxon>Thelephorales</taxon>
        <taxon>Thelephoraceae</taxon>
        <taxon>Thelephora</taxon>
    </lineage>
</organism>
<comment type="caution">
    <text evidence="10">The sequence shown here is derived from an EMBL/GenBank/DDBJ whole genome shotgun (WGS) entry which is preliminary data.</text>
</comment>
<evidence type="ECO:0000256" key="4">
    <source>
        <dbReference type="ARBA" id="ARBA00009461"/>
    </source>
</evidence>
<keyword evidence="11" id="KW-1185">Reference proteome</keyword>
<proteinExistence type="inferred from homology"/>
<evidence type="ECO:0000256" key="8">
    <source>
        <dbReference type="SAM" id="MobiDB-lite"/>
    </source>
</evidence>
<protein>
    <recommendedName>
        <fullName evidence="5">Restriction of telomere capping protein 4</fullName>
    </recommendedName>
</protein>
<dbReference type="EMBL" id="WIUZ02000015">
    <property type="protein sequence ID" value="KAF9780921.1"/>
    <property type="molecule type" value="Genomic_DNA"/>
</dbReference>
<name>A0A9P6L2W8_9AGAM</name>
<evidence type="ECO:0000256" key="7">
    <source>
        <dbReference type="ARBA" id="ARBA00023242"/>
    </source>
</evidence>
<accession>A0A9P6L2W8</accession>
<dbReference type="InterPro" id="IPR041232">
    <property type="entry name" value="NPL"/>
</dbReference>
<evidence type="ECO:0000313" key="11">
    <source>
        <dbReference type="Proteomes" id="UP000736335"/>
    </source>
</evidence>
<reference evidence="10" key="2">
    <citation type="submission" date="2020-11" db="EMBL/GenBank/DDBJ databases">
        <authorList>
            <consortium name="DOE Joint Genome Institute"/>
            <person name="Kuo A."/>
            <person name="Miyauchi S."/>
            <person name="Kiss E."/>
            <person name="Drula E."/>
            <person name="Kohler A."/>
            <person name="Sanchez-Garcia M."/>
            <person name="Andreopoulos B."/>
            <person name="Barry K.W."/>
            <person name="Bonito G."/>
            <person name="Buee M."/>
            <person name="Carver A."/>
            <person name="Chen C."/>
            <person name="Cichocki N."/>
            <person name="Clum A."/>
            <person name="Culley D."/>
            <person name="Crous P.W."/>
            <person name="Fauchery L."/>
            <person name="Girlanda M."/>
            <person name="Hayes R."/>
            <person name="Keri Z."/>
            <person name="Labutti K."/>
            <person name="Lipzen A."/>
            <person name="Lombard V."/>
            <person name="Magnuson J."/>
            <person name="Maillard F."/>
            <person name="Morin E."/>
            <person name="Murat C."/>
            <person name="Nolan M."/>
            <person name="Ohm R."/>
            <person name="Pangilinan J."/>
            <person name="Pereira M."/>
            <person name="Perotto S."/>
            <person name="Peter M."/>
            <person name="Riley R."/>
            <person name="Sitrit Y."/>
            <person name="Stielow B."/>
            <person name="Szollosi G."/>
            <person name="Zifcakova L."/>
            <person name="Stursova M."/>
            <person name="Spatafora J.W."/>
            <person name="Tedersoo L."/>
            <person name="Vaario L.-M."/>
            <person name="Yamada A."/>
            <person name="Yan M."/>
            <person name="Wang P."/>
            <person name="Xu J."/>
            <person name="Bruns T."/>
            <person name="Baldrian P."/>
            <person name="Vilgalys R."/>
            <person name="Henrissat B."/>
            <person name="Grigoriev I.V."/>
            <person name="Hibbett D."/>
            <person name="Nagy L.G."/>
            <person name="Martin F.M."/>
        </authorList>
    </citation>
    <scope>NUCLEOTIDE SEQUENCE</scope>
    <source>
        <strain evidence="10">UH-Tt-Lm1</strain>
    </source>
</reference>
<keyword evidence="7" id="KW-0539">Nucleus</keyword>
<dbReference type="GO" id="GO:0005634">
    <property type="term" value="C:nucleus"/>
    <property type="evidence" value="ECO:0007669"/>
    <property type="project" value="UniProtKB-SubCell"/>
</dbReference>
<dbReference type="Pfam" id="PF17800">
    <property type="entry name" value="NPL"/>
    <property type="match status" value="1"/>
</dbReference>
<gene>
    <name evidence="10" type="ORF">BJ322DRAFT_1112308</name>
</gene>
<dbReference type="OrthoDB" id="128308at2759"/>
<evidence type="ECO:0000256" key="5">
    <source>
        <dbReference type="ARBA" id="ARBA00015162"/>
    </source>
</evidence>
<evidence type="ECO:0000256" key="6">
    <source>
        <dbReference type="ARBA" id="ARBA00022490"/>
    </source>
</evidence>
<evidence type="ECO:0000259" key="9">
    <source>
        <dbReference type="SMART" id="SM01312"/>
    </source>
</evidence>
<evidence type="ECO:0000313" key="10">
    <source>
        <dbReference type="EMBL" id="KAF9780921.1"/>
    </source>
</evidence>